<evidence type="ECO:0000259" key="2">
    <source>
        <dbReference type="Pfam" id="PF04471"/>
    </source>
</evidence>
<protein>
    <submittedName>
        <fullName evidence="4">NACHT domain-containing protein</fullName>
    </submittedName>
</protein>
<dbReference type="EMBL" id="RJJU01000004">
    <property type="protein sequence ID" value="RUM14551.1"/>
    <property type="molecule type" value="Genomic_DNA"/>
</dbReference>
<keyword evidence="5" id="KW-1185">Reference proteome</keyword>
<feature type="domain" description="NACHT" evidence="3">
    <location>
        <begin position="259"/>
        <end position="385"/>
    </location>
</feature>
<dbReference type="SUPFAM" id="SSF52980">
    <property type="entry name" value="Restriction endonuclease-like"/>
    <property type="match status" value="1"/>
</dbReference>
<evidence type="ECO:0000256" key="1">
    <source>
        <dbReference type="SAM" id="MobiDB-lite"/>
    </source>
</evidence>
<feature type="region of interest" description="Disordered" evidence="1">
    <location>
        <begin position="1"/>
        <end position="20"/>
    </location>
</feature>
<dbReference type="InterPro" id="IPR027417">
    <property type="entry name" value="P-loop_NTPase"/>
</dbReference>
<evidence type="ECO:0000313" key="4">
    <source>
        <dbReference type="EMBL" id="RUM14551.1"/>
    </source>
</evidence>
<dbReference type="SUPFAM" id="SSF52540">
    <property type="entry name" value="P-loop containing nucleoside triphosphate hydrolases"/>
    <property type="match status" value="1"/>
</dbReference>
<dbReference type="Pfam" id="PF04471">
    <property type="entry name" value="Mrr_cat"/>
    <property type="match status" value="1"/>
</dbReference>
<reference evidence="4 5" key="1">
    <citation type="submission" date="2018-11" db="EMBL/GenBank/DDBJ databases">
        <authorList>
            <person name="Huo Y."/>
        </authorList>
    </citation>
    <scope>NUCLEOTIDE SEQUENCE [LARGE SCALE GENOMIC DNA]</scope>
    <source>
        <strain evidence="4 5">CCBAU 33202</strain>
    </source>
</reference>
<comment type="caution">
    <text evidence="4">The sequence shown here is derived from an EMBL/GenBank/DDBJ whole genome shotgun (WGS) entry which is preliminary data.</text>
</comment>
<feature type="domain" description="Restriction endonuclease type IV Mrr" evidence="2">
    <location>
        <begin position="99"/>
        <end position="205"/>
    </location>
</feature>
<dbReference type="InterPro" id="IPR007111">
    <property type="entry name" value="NACHT_NTPase"/>
</dbReference>
<gene>
    <name evidence="4" type="ORF">EFB14_07445</name>
</gene>
<sequence length="853" mass="98189">MWTTAADEPSSNRGKRKWKWAHRRRGTASRELIAVVNRCESGGSRLIFSRLDIFDCDRTRRLPARLQHLLAYAVESGGEILTERHGVAQSSTEIGDALRDQVIDLLEAEGHKVSREIRIGTKKVDILLETDDEFRPQKIAVECKNLAKNMSQGELNAIWADYMALYEKGEVTGVFVISRLDFSPEAKAYAQDRRGRLDIFSIKEFEDNLLGFRKYCRDVRDLFNEGGLEKYYIKSSMEGGGELHERILAWVADPSKIPVAILGGYGMGKTSYCKFLTKELADRYLEDPSFRVPIYVRLSDIATQTDVDGLIAKTLAGRYNTKNYSFAKFKKLNRAGKFVVIFDGFDEMKHALSWADFKYNFSQIHSLLEGRAKIIVAGRPNAFLSDSEHAWILRGQRIAGENVIRIPGAPEYSELSLAQFSGEEVTNFLERYLRQHHPVDLTELPDIEKWVSDRVMDFDKIRSNGDLHRPVHLKIYADIAADPHVKLESFTTYGLYSIAATRISEREGEKIVRKQIDAEKRERIIERIAWWLWDTYDGRRLYFTADSVPESIIGRNLLDDPAYERETLYREIFTGSFLERKFGQNYYFSHRSFLEFFVARRLESAEKHDIPVQSIFKNLNPEILAFLRQSPGYQEFLEYVDRGMQRFSGEIPQLLLEEIFKYREEKGLADAQVPIQVLLRYYGLFRSDEMDVPALVRMITMDLSAKNQEHRETAIYFALFLLRVRFDREVLVGLLQALVKTVQWPSRASSASGMSMTKYSYSRQNIGEYVFVRFARIAAEMARDGHPVVSFDYSRAFDEVRDKRSPKIVIAASSFEKLTEPALPARLEFNEIFEGISVKDQKAARDVLTVGVT</sequence>
<organism evidence="4 5">
    <name type="scientific">Rhizobium fabae</name>
    <dbReference type="NCBI Taxonomy" id="573179"/>
    <lineage>
        <taxon>Bacteria</taxon>
        <taxon>Pseudomonadati</taxon>
        <taxon>Pseudomonadota</taxon>
        <taxon>Alphaproteobacteria</taxon>
        <taxon>Hyphomicrobiales</taxon>
        <taxon>Rhizobiaceae</taxon>
        <taxon>Rhizobium/Agrobacterium group</taxon>
        <taxon>Rhizobium</taxon>
    </lineage>
</organism>
<proteinExistence type="predicted"/>
<dbReference type="Pfam" id="PF05729">
    <property type="entry name" value="NACHT"/>
    <property type="match status" value="1"/>
</dbReference>
<evidence type="ECO:0000313" key="5">
    <source>
        <dbReference type="Proteomes" id="UP000272004"/>
    </source>
</evidence>
<dbReference type="InterPro" id="IPR007560">
    <property type="entry name" value="Restrct_endonuc_IV_Mrr"/>
</dbReference>
<dbReference type="Proteomes" id="UP000272004">
    <property type="component" value="Unassembled WGS sequence"/>
</dbReference>
<dbReference type="Gene3D" id="3.40.50.300">
    <property type="entry name" value="P-loop containing nucleotide triphosphate hydrolases"/>
    <property type="match status" value="1"/>
</dbReference>
<evidence type="ECO:0000259" key="3">
    <source>
        <dbReference type="Pfam" id="PF05729"/>
    </source>
</evidence>
<dbReference type="InterPro" id="IPR011335">
    <property type="entry name" value="Restrct_endonuc-II-like"/>
</dbReference>
<accession>A0ABY0BD25</accession>
<name>A0ABY0BD25_9HYPH</name>